<evidence type="ECO:0000256" key="3">
    <source>
        <dbReference type="ARBA" id="ARBA00022741"/>
    </source>
</evidence>
<dbReference type="Gene3D" id="3.30.930.10">
    <property type="entry name" value="Bira Bifunctional Protein, Domain 2"/>
    <property type="match status" value="1"/>
</dbReference>
<sequence>MYKCGCGVKRFLGLSGRFQAVAPKNSKSEVLLGEAKRRELETLRRQRRFELWTLEGQNLIMQKLGHIQENIRKQANSIKKMKQDENPYVKDEISVLKKMKKELEELEKQILLAMVDDPFDSVAFSQTVKNRFIYAQSGEIYGGGAGLYDFGPLGSKLKNNVIREWKNVFVDGRPDVFEVDTTIMTPERVLQGSGHTEKFADLMVKEMSSGEFFRTDQLLSSQIEKEKQSSKYSAQELENDLLLVDSSDHSIIQSLLRKYFGEKNFSPPTNFKLMFSCKLGPDESGENIGFLRPETSQGVFSVFQRLLQHNNSKLPFSVAQVGTSFRNEIKASGGLLRCREFQMMELQHFHDPQAGMAQLSSRQRDQVLPVLSREAQISGGSIQAMSVKNILLSKMVSSPILVSYLVKTFDFLMKLGIDQSKIRFRQQLDHELAHYAKDCWDLEIMTSQGWVECGGLADRGSYDLKKHADASGANLMAERQLASPKQVKMYGIKIKSPKKFKKTPKVLSSVKNLNQTQIAKISESLSLSGSIEIEGVELKKSELVIKEEIKNVQVESFFPEVIEPSFGLGRILLALLEHSFQQREVDGRKFFTFPPSLLSNSVARLICEELSSLSVDYRVDTGGKTIGRKYSLNDEIGVPYGIVIDFDTFRYSPATVSIRDRDTLSQLRVNVKDAASFINQLSTQEITFAMAEEKYLFQEEFLDSPDQFELRENFKRATNGVKYSERDVGKLLASLADVAVQLGKPELLMHIHSFKREMN</sequence>
<dbReference type="Pfam" id="PF03129">
    <property type="entry name" value="HGTP_anticodon"/>
    <property type="match status" value="1"/>
</dbReference>
<dbReference type="PROSITE" id="PS50862">
    <property type="entry name" value="AA_TRNA_LIGASE_II"/>
    <property type="match status" value="1"/>
</dbReference>
<protein>
    <recommendedName>
        <fullName evidence="1">glycine--tRNA ligase</fullName>
        <ecNumber evidence="1">6.1.1.14</ecNumber>
    </recommendedName>
    <alternativeName>
        <fullName evidence="6">Diadenosine tetraphosphate synthetase</fullName>
    </alternativeName>
</protein>
<dbReference type="SUPFAM" id="SSF52954">
    <property type="entry name" value="Class II aaRS ABD-related"/>
    <property type="match status" value="1"/>
</dbReference>
<evidence type="ECO:0000256" key="1">
    <source>
        <dbReference type="ARBA" id="ARBA00012829"/>
    </source>
</evidence>
<proteinExistence type="predicted"/>
<dbReference type="InterPro" id="IPR027031">
    <property type="entry name" value="Gly-tRNA_synthase/POLG2"/>
</dbReference>
<dbReference type="NCBIfam" id="NF003211">
    <property type="entry name" value="PRK04173.1"/>
    <property type="match status" value="1"/>
</dbReference>
<dbReference type="InterPro" id="IPR004154">
    <property type="entry name" value="Anticodon-bd"/>
</dbReference>
<keyword evidence="5" id="KW-0030">Aminoacyl-tRNA synthetase</keyword>
<organism evidence="9">
    <name type="scientific">Oikopleura dioica</name>
    <name type="common">Tunicate</name>
    <dbReference type="NCBI Taxonomy" id="34765"/>
    <lineage>
        <taxon>Eukaryota</taxon>
        <taxon>Metazoa</taxon>
        <taxon>Chordata</taxon>
        <taxon>Tunicata</taxon>
        <taxon>Appendicularia</taxon>
        <taxon>Copelata</taxon>
        <taxon>Oikopleuridae</taxon>
        <taxon>Oikopleura</taxon>
    </lineage>
</organism>
<dbReference type="SUPFAM" id="SSF55681">
    <property type="entry name" value="Class II aaRS and biotin synthetases"/>
    <property type="match status" value="1"/>
</dbReference>
<evidence type="ECO:0000256" key="2">
    <source>
        <dbReference type="ARBA" id="ARBA00022598"/>
    </source>
</evidence>
<dbReference type="GO" id="GO:0005739">
    <property type="term" value="C:mitochondrion"/>
    <property type="evidence" value="ECO:0007669"/>
    <property type="project" value="TreeGrafter"/>
</dbReference>
<evidence type="ECO:0000256" key="7">
    <source>
        <dbReference type="SAM" id="Coils"/>
    </source>
</evidence>
<dbReference type="EMBL" id="FN655513">
    <property type="protein sequence ID" value="CBY39370.1"/>
    <property type="molecule type" value="Genomic_DNA"/>
</dbReference>
<dbReference type="InterPro" id="IPR006195">
    <property type="entry name" value="aa-tRNA-synth_II"/>
</dbReference>
<dbReference type="AlphaFoldDB" id="E4YV85"/>
<name>E4YV85_OIKDI</name>
<keyword evidence="2" id="KW-0436">Ligase</keyword>
<dbReference type="EC" id="6.1.1.14" evidence="1"/>
<evidence type="ECO:0000313" key="9">
    <source>
        <dbReference type="EMBL" id="CBY39370.1"/>
    </source>
</evidence>
<dbReference type="Gene3D" id="3.40.50.800">
    <property type="entry name" value="Anticodon-binding domain"/>
    <property type="match status" value="1"/>
</dbReference>
<dbReference type="InterPro" id="IPR036621">
    <property type="entry name" value="Anticodon-bd_dom_sf"/>
</dbReference>
<dbReference type="Gene3D" id="3.30.40.230">
    <property type="match status" value="1"/>
</dbReference>
<dbReference type="Proteomes" id="UP000011014">
    <property type="component" value="Unassembled WGS sequence"/>
</dbReference>
<dbReference type="NCBIfam" id="TIGR00389">
    <property type="entry name" value="glyS_dimeric"/>
    <property type="match status" value="1"/>
</dbReference>
<dbReference type="Pfam" id="PF00587">
    <property type="entry name" value="tRNA-synt_2b"/>
    <property type="match status" value="1"/>
</dbReference>
<dbReference type="PANTHER" id="PTHR10745:SF0">
    <property type="entry name" value="GLYCINE--TRNA LIGASE"/>
    <property type="match status" value="1"/>
</dbReference>
<feature type="domain" description="Aminoacyl-transfer RNA synthetases class-II family profile" evidence="8">
    <location>
        <begin position="235"/>
        <end position="594"/>
    </location>
</feature>
<dbReference type="GO" id="GO:0070150">
    <property type="term" value="P:mitochondrial glycyl-tRNA aminoacylation"/>
    <property type="evidence" value="ECO:0007669"/>
    <property type="project" value="TreeGrafter"/>
</dbReference>
<evidence type="ECO:0000259" key="8">
    <source>
        <dbReference type="PROSITE" id="PS50862"/>
    </source>
</evidence>
<keyword evidence="7" id="KW-0175">Coiled coil</keyword>
<feature type="coiled-coil region" evidence="7">
    <location>
        <begin position="89"/>
        <end position="116"/>
    </location>
</feature>
<reference evidence="9" key="1">
    <citation type="journal article" date="2010" name="Science">
        <title>Plasticity of animal genome architecture unmasked by rapid evolution of a pelagic tunicate.</title>
        <authorList>
            <person name="Denoeud F."/>
            <person name="Henriet S."/>
            <person name="Mungpakdee S."/>
            <person name="Aury J.M."/>
            <person name="Da Silva C."/>
            <person name="Brinkmann H."/>
            <person name="Mikhaleva J."/>
            <person name="Olsen L.C."/>
            <person name="Jubin C."/>
            <person name="Canestro C."/>
            <person name="Bouquet J.M."/>
            <person name="Danks G."/>
            <person name="Poulain J."/>
            <person name="Campsteijn C."/>
            <person name="Adamski M."/>
            <person name="Cross I."/>
            <person name="Yadetie F."/>
            <person name="Muffato M."/>
            <person name="Louis A."/>
            <person name="Butcher S."/>
            <person name="Tsagkogeorga G."/>
            <person name="Konrad A."/>
            <person name="Singh S."/>
            <person name="Jensen M.F."/>
            <person name="Cong E.H."/>
            <person name="Eikeseth-Otteraa H."/>
            <person name="Noel B."/>
            <person name="Anthouard V."/>
            <person name="Porcel B.M."/>
            <person name="Kachouri-Lafond R."/>
            <person name="Nishino A."/>
            <person name="Ugolini M."/>
            <person name="Chourrout P."/>
            <person name="Nishida H."/>
            <person name="Aasland R."/>
            <person name="Huzurbazar S."/>
            <person name="Westhof E."/>
            <person name="Delsuc F."/>
            <person name="Lehrach H."/>
            <person name="Reinhardt R."/>
            <person name="Weissenbach J."/>
            <person name="Roy S.W."/>
            <person name="Artiguenave F."/>
            <person name="Postlethwait J.H."/>
            <person name="Manak J.R."/>
            <person name="Thompson E.M."/>
            <person name="Jaillon O."/>
            <person name="Du Pasquier L."/>
            <person name="Boudinot P."/>
            <person name="Liberles D.A."/>
            <person name="Volff J.N."/>
            <person name="Philippe H."/>
            <person name="Lenhard B."/>
            <person name="Roest Crollius H."/>
            <person name="Wincker P."/>
            <person name="Chourrout D."/>
        </authorList>
    </citation>
    <scope>NUCLEOTIDE SEQUENCE [LARGE SCALE GENOMIC DNA]</scope>
</reference>
<accession>E4YV85</accession>
<dbReference type="GO" id="GO:0005524">
    <property type="term" value="F:ATP binding"/>
    <property type="evidence" value="ECO:0007669"/>
    <property type="project" value="UniProtKB-KW"/>
</dbReference>
<dbReference type="InterPro" id="IPR002315">
    <property type="entry name" value="tRNA-synt_gly"/>
</dbReference>
<dbReference type="InterPro" id="IPR045864">
    <property type="entry name" value="aa-tRNA-synth_II/BPL/LPL"/>
</dbReference>
<keyword evidence="4" id="KW-0067">ATP-binding</keyword>
<dbReference type="PRINTS" id="PR01043">
    <property type="entry name" value="TRNASYNTHGLY"/>
</dbReference>
<dbReference type="GO" id="GO:0004820">
    <property type="term" value="F:glycine-tRNA ligase activity"/>
    <property type="evidence" value="ECO:0007669"/>
    <property type="project" value="UniProtKB-EC"/>
</dbReference>
<evidence type="ECO:0000256" key="6">
    <source>
        <dbReference type="ARBA" id="ARBA00030057"/>
    </source>
</evidence>
<keyword evidence="3" id="KW-0547">Nucleotide-binding</keyword>
<dbReference type="PANTHER" id="PTHR10745">
    <property type="entry name" value="GLYCYL-TRNA SYNTHETASE/DNA POLYMERASE SUBUNIT GAMMA-2"/>
    <property type="match status" value="1"/>
</dbReference>
<evidence type="ECO:0000256" key="5">
    <source>
        <dbReference type="ARBA" id="ARBA00023146"/>
    </source>
</evidence>
<dbReference type="InterPro" id="IPR002314">
    <property type="entry name" value="aa-tRNA-synt_IIb"/>
</dbReference>
<evidence type="ECO:0000256" key="4">
    <source>
        <dbReference type="ARBA" id="ARBA00022840"/>
    </source>
</evidence>
<gene>
    <name evidence="9" type="ORF">GSOID_T00019935001</name>
</gene>